<proteinExistence type="predicted"/>
<dbReference type="AlphaFoldDB" id="W9XQ19"/>
<organism evidence="4 5">
    <name type="scientific">Cladophialophora psammophila CBS 110553</name>
    <dbReference type="NCBI Taxonomy" id="1182543"/>
    <lineage>
        <taxon>Eukaryota</taxon>
        <taxon>Fungi</taxon>
        <taxon>Dikarya</taxon>
        <taxon>Ascomycota</taxon>
        <taxon>Pezizomycotina</taxon>
        <taxon>Eurotiomycetes</taxon>
        <taxon>Chaetothyriomycetidae</taxon>
        <taxon>Chaetothyriales</taxon>
        <taxon>Herpotrichiellaceae</taxon>
        <taxon>Cladophialophora</taxon>
    </lineage>
</organism>
<dbReference type="RefSeq" id="XP_007743717.1">
    <property type="nucleotide sequence ID" value="XM_007745527.1"/>
</dbReference>
<reference evidence="4 5" key="1">
    <citation type="submission" date="2013-03" db="EMBL/GenBank/DDBJ databases">
        <title>The Genome Sequence of Cladophialophora psammophila CBS 110553.</title>
        <authorList>
            <consortium name="The Broad Institute Genomics Platform"/>
            <person name="Cuomo C."/>
            <person name="de Hoog S."/>
            <person name="Gorbushina A."/>
            <person name="Walker B."/>
            <person name="Young S.K."/>
            <person name="Zeng Q."/>
            <person name="Gargeya S."/>
            <person name="Fitzgerald M."/>
            <person name="Haas B."/>
            <person name="Abouelleil A."/>
            <person name="Allen A.W."/>
            <person name="Alvarado L."/>
            <person name="Arachchi H.M."/>
            <person name="Berlin A.M."/>
            <person name="Chapman S.B."/>
            <person name="Gainer-Dewar J."/>
            <person name="Goldberg J."/>
            <person name="Griggs A."/>
            <person name="Gujja S."/>
            <person name="Hansen M."/>
            <person name="Howarth C."/>
            <person name="Imamovic A."/>
            <person name="Ireland A."/>
            <person name="Larimer J."/>
            <person name="McCowan C."/>
            <person name="Murphy C."/>
            <person name="Pearson M."/>
            <person name="Poon T.W."/>
            <person name="Priest M."/>
            <person name="Roberts A."/>
            <person name="Saif S."/>
            <person name="Shea T."/>
            <person name="Sisk P."/>
            <person name="Sykes S."/>
            <person name="Wortman J."/>
            <person name="Nusbaum C."/>
            <person name="Birren B."/>
        </authorList>
    </citation>
    <scope>NUCLEOTIDE SEQUENCE [LARGE SCALE GENOMIC DNA]</scope>
    <source>
        <strain evidence="4 5">CBS 110553</strain>
    </source>
</reference>
<gene>
    <name evidence="4" type="ORF">A1O5_04923</name>
</gene>
<sequence>MGRFLIFSSFSLSLFLLPGVLAGFEPGHNLPSLALAAALCVPGLFVSGVSGYVLPVTPSREEMAWKRDSLLPRAHKHSNKNKDSGAAAAASSNQTVVDAAAACMVAAMEAAVNQTGVANVTEAVATSNTTMADIVKACAGNSTDLVQAVAVAMNETAASANVTSDTAASNVTADTSSTNSTSSSTDTDTGNGNNNDNGNSNSNGSGGGRGKNNDNNNAINVVIDDALQVINNVIGKRGFSDDLVTKTKRDNTKYRESVVRKKWVAGLDERAF</sequence>
<comment type="caution">
    <text evidence="4">The sequence shown here is derived from an EMBL/GenBank/DDBJ whole genome shotgun (WGS) entry which is preliminary data.</text>
</comment>
<feature type="signal peptide" evidence="3">
    <location>
        <begin position="1"/>
        <end position="22"/>
    </location>
</feature>
<evidence type="ECO:0000256" key="3">
    <source>
        <dbReference type="SAM" id="SignalP"/>
    </source>
</evidence>
<protein>
    <submittedName>
        <fullName evidence="4">Uncharacterized protein</fullName>
    </submittedName>
</protein>
<accession>W9XQ19</accession>
<feature type="region of interest" description="Disordered" evidence="1">
    <location>
        <begin position="159"/>
        <end position="213"/>
    </location>
</feature>
<dbReference type="HOGENOM" id="CLU_983535_0_0_1"/>
<name>W9XQ19_9EURO</name>
<evidence type="ECO:0000256" key="1">
    <source>
        <dbReference type="SAM" id="MobiDB-lite"/>
    </source>
</evidence>
<keyword evidence="2" id="KW-1133">Transmembrane helix</keyword>
<keyword evidence="2" id="KW-0812">Transmembrane</keyword>
<keyword evidence="3" id="KW-0732">Signal</keyword>
<feature type="transmembrane region" description="Helical" evidence="2">
    <location>
        <begin position="32"/>
        <end position="54"/>
    </location>
</feature>
<keyword evidence="5" id="KW-1185">Reference proteome</keyword>
<evidence type="ECO:0000313" key="5">
    <source>
        <dbReference type="Proteomes" id="UP000019471"/>
    </source>
</evidence>
<keyword evidence="2" id="KW-0472">Membrane</keyword>
<feature type="chain" id="PRO_5004932148" evidence="3">
    <location>
        <begin position="23"/>
        <end position="272"/>
    </location>
</feature>
<dbReference type="OrthoDB" id="4161162at2759"/>
<evidence type="ECO:0000256" key="2">
    <source>
        <dbReference type="SAM" id="Phobius"/>
    </source>
</evidence>
<feature type="compositionally biased region" description="Low complexity" evidence="1">
    <location>
        <begin position="163"/>
        <end position="203"/>
    </location>
</feature>
<evidence type="ECO:0000313" key="4">
    <source>
        <dbReference type="EMBL" id="EXJ72419.1"/>
    </source>
</evidence>
<dbReference type="Proteomes" id="UP000019471">
    <property type="component" value="Unassembled WGS sequence"/>
</dbReference>
<dbReference type="GeneID" id="19189644"/>
<dbReference type="EMBL" id="AMGX01000006">
    <property type="protein sequence ID" value="EXJ72419.1"/>
    <property type="molecule type" value="Genomic_DNA"/>
</dbReference>